<dbReference type="InterPro" id="IPR044004">
    <property type="entry name" value="TSP1_spondin_dom"/>
</dbReference>
<dbReference type="InterPro" id="IPR051418">
    <property type="entry name" value="Spondin/Thrombospondin_T1"/>
</dbReference>
<feature type="domain" description="Spondin-like TSP1" evidence="4">
    <location>
        <begin position="41"/>
        <end position="93"/>
    </location>
</feature>
<dbReference type="SMART" id="SM00209">
    <property type="entry name" value="TSP1"/>
    <property type="match status" value="1"/>
</dbReference>
<dbReference type="VEuPathDB" id="VectorBase:ACON012534"/>
<organism evidence="5 6">
    <name type="scientific">Anopheles coluzzii</name>
    <name type="common">African malaria mosquito</name>
    <dbReference type="NCBI Taxonomy" id="1518534"/>
    <lineage>
        <taxon>Eukaryota</taxon>
        <taxon>Metazoa</taxon>
        <taxon>Ecdysozoa</taxon>
        <taxon>Arthropoda</taxon>
        <taxon>Hexapoda</taxon>
        <taxon>Insecta</taxon>
        <taxon>Pterygota</taxon>
        <taxon>Neoptera</taxon>
        <taxon>Endopterygota</taxon>
        <taxon>Diptera</taxon>
        <taxon>Nematocera</taxon>
        <taxon>Culicoidea</taxon>
        <taxon>Culicidae</taxon>
        <taxon>Anophelinae</taxon>
        <taxon>Anopheles</taxon>
    </lineage>
</organism>
<keyword evidence="1" id="KW-0732">Signal</keyword>
<reference key="1">
    <citation type="journal article" date="2019" name="Genes (Basel)">
        <title>A High-Quality De novo Genome Assembly from a Single Mosquito Using PacBio Sequencing.</title>
        <authorList>
            <person name="Kingan S.B."/>
            <person name="Heaton H."/>
            <person name="Cudini J."/>
            <person name="Lambert C.C."/>
            <person name="Baybayan P."/>
            <person name="Galvin B.D."/>
            <person name="Durbin R."/>
            <person name="Korlach J."/>
            <person name="Lawniczak M.K.N."/>
        </authorList>
    </citation>
    <scope>NUCLEOTIDE SEQUENCE [LARGE SCALE GENOMIC DNA]</scope>
    <source>
        <strain>Mali-NIH</strain>
    </source>
</reference>
<dbReference type="VEuPathDB" id="VectorBase:ACMO_000826"/>
<accession>A0A6E8W5F7</accession>
<dbReference type="PANTHER" id="PTHR11311">
    <property type="entry name" value="SPONDIN"/>
    <property type="match status" value="1"/>
</dbReference>
<evidence type="ECO:0000259" key="4">
    <source>
        <dbReference type="Pfam" id="PF19028"/>
    </source>
</evidence>
<reference evidence="5" key="2">
    <citation type="submission" date="2020-05" db="UniProtKB">
        <authorList>
            <consortium name="EnsemblMetazoa"/>
        </authorList>
    </citation>
    <scope>IDENTIFICATION</scope>
    <source>
        <strain evidence="5">Ngousso</strain>
    </source>
</reference>
<dbReference type="Proteomes" id="UP001105220">
    <property type="component" value="Unplaced"/>
</dbReference>
<dbReference type="GO" id="GO:0007155">
    <property type="term" value="P:cell adhesion"/>
    <property type="evidence" value="ECO:0007669"/>
    <property type="project" value="TreeGrafter"/>
</dbReference>
<keyword evidence="3" id="KW-0325">Glycoprotein</keyword>
<dbReference type="GO" id="GO:0031012">
    <property type="term" value="C:extracellular matrix"/>
    <property type="evidence" value="ECO:0007669"/>
    <property type="project" value="TreeGrafter"/>
</dbReference>
<evidence type="ECO:0000313" key="5">
    <source>
        <dbReference type="EnsemblMetazoa" id="ACON012534-PA"/>
    </source>
</evidence>
<evidence type="ECO:0000256" key="2">
    <source>
        <dbReference type="ARBA" id="ARBA00023157"/>
    </source>
</evidence>
<name>A0A6E8W5F7_ANOCL</name>
<evidence type="ECO:0000256" key="1">
    <source>
        <dbReference type="ARBA" id="ARBA00022729"/>
    </source>
</evidence>
<dbReference type="Gene3D" id="2.20.100.10">
    <property type="entry name" value="Thrombospondin type-1 (TSP1) repeat"/>
    <property type="match status" value="1"/>
</dbReference>
<dbReference type="InterPro" id="IPR036383">
    <property type="entry name" value="TSP1_rpt_sf"/>
</dbReference>
<evidence type="ECO:0000256" key="3">
    <source>
        <dbReference type="ARBA" id="ARBA00023180"/>
    </source>
</evidence>
<keyword evidence="6" id="KW-1185">Reference proteome</keyword>
<dbReference type="AlphaFoldDB" id="A0A6E8W5F7"/>
<dbReference type="SUPFAM" id="SSF82895">
    <property type="entry name" value="TSP-1 type 1 repeat"/>
    <property type="match status" value="1"/>
</dbReference>
<protein>
    <submittedName>
        <fullName evidence="5">Spondin-like TSP1 domain-containing protein</fullName>
    </submittedName>
</protein>
<keyword evidence="2" id="KW-1015">Disulfide bond</keyword>
<dbReference type="Pfam" id="PF19028">
    <property type="entry name" value="TSP1_spondin"/>
    <property type="match status" value="1"/>
</dbReference>
<dbReference type="EnsemblMetazoa" id="ACON012534-RA">
    <property type="protein sequence ID" value="ACON012534-PA"/>
    <property type="gene ID" value="ACON012534"/>
</dbReference>
<evidence type="ECO:0000313" key="6">
    <source>
        <dbReference type="Proteomes" id="UP001105220"/>
    </source>
</evidence>
<sequence length="102" mass="11886">MVKKLKYKHRTKLLKKLKYQSNVGNTEHMNHTNKTLTDTGCRVSEWSAWSPCSKTCGLGKRNRTRNIIREQRVGGVECPMLVETQWCGSARQCSVFDSYFKW</sequence>
<dbReference type="PANTHER" id="PTHR11311:SF15">
    <property type="entry name" value="SPONDIN-2"/>
    <property type="match status" value="1"/>
</dbReference>
<dbReference type="PROSITE" id="PS50092">
    <property type="entry name" value="TSP1"/>
    <property type="match status" value="1"/>
</dbReference>
<proteinExistence type="predicted"/>
<dbReference type="FunFam" id="2.20.100.10:FF:000019">
    <property type="entry name" value="Thrombospondin type 1 domain containing 7A"/>
    <property type="match status" value="1"/>
</dbReference>
<dbReference type="InterPro" id="IPR000884">
    <property type="entry name" value="TSP1_rpt"/>
</dbReference>